<evidence type="ECO:0000313" key="4">
    <source>
        <dbReference type="Proteomes" id="UP000271010"/>
    </source>
</evidence>
<feature type="domain" description="Outer membrane protein beta-barrel" evidence="2">
    <location>
        <begin position="205"/>
        <end position="346"/>
    </location>
</feature>
<dbReference type="Pfam" id="PF13568">
    <property type="entry name" value="OMP_b-brl_2"/>
    <property type="match status" value="1"/>
</dbReference>
<accession>A0A3M9N4T8</accession>
<dbReference type="OrthoDB" id="952442at2"/>
<proteinExistence type="predicted"/>
<organism evidence="3 4">
    <name type="scientific">Rufibacter immobilis</name>
    <dbReference type="NCBI Taxonomy" id="1348778"/>
    <lineage>
        <taxon>Bacteria</taxon>
        <taxon>Pseudomonadati</taxon>
        <taxon>Bacteroidota</taxon>
        <taxon>Cytophagia</taxon>
        <taxon>Cytophagales</taxon>
        <taxon>Hymenobacteraceae</taxon>
        <taxon>Rufibacter</taxon>
    </lineage>
</organism>
<dbReference type="AlphaFoldDB" id="A0A3M9N4T8"/>
<evidence type="ECO:0000256" key="1">
    <source>
        <dbReference type="SAM" id="SignalP"/>
    </source>
</evidence>
<feature type="signal peptide" evidence="1">
    <location>
        <begin position="1"/>
        <end position="20"/>
    </location>
</feature>
<reference evidence="3 4" key="1">
    <citation type="submission" date="2018-11" db="EMBL/GenBank/DDBJ databases">
        <title>Rufibacter latericius sp. nov., isolated from water in Baiyang Lake.</title>
        <authorList>
            <person name="Yang Y."/>
        </authorList>
    </citation>
    <scope>NUCLEOTIDE SEQUENCE [LARGE SCALE GENOMIC DNA]</scope>
    <source>
        <strain evidence="3 4">MCC P1</strain>
    </source>
</reference>
<dbReference type="RefSeq" id="WP_123132155.1">
    <property type="nucleotide sequence ID" value="NZ_JBHMAD010000011.1"/>
</dbReference>
<gene>
    <name evidence="3" type="ORF">EFA69_05835</name>
</gene>
<dbReference type="InterPro" id="IPR025665">
    <property type="entry name" value="Beta-barrel_OMP_2"/>
</dbReference>
<dbReference type="Proteomes" id="UP000271010">
    <property type="component" value="Unassembled WGS sequence"/>
</dbReference>
<sequence length="420" mass="47434">MKKKLFLFIILPFLTFKVIAQKNFNPGFIVQKGDTLEGLVSLKGLVKSGNEVDFKLPHSSAITTYTPNDIDAYGLAQGDRFEAMRIGTGDTAQLVFFKVLVLGNTNLYSFRDADNKVHYYVTHEGITRELIRKKETRVLPSGQKVMFTNEVYRATLLDLAKDCPSLHTALKRVYLKQKDLTNFIIQFNNCQRSDETLYVAQPVKAQVSWGVLIGTSTTSLEVKNVPTPVLNQTYTSTLRPTAGLFINTTLPWVNKKLSVQAEVLYDRMSFSKHLTEVVSIRQNEYDVDIDVHSLKIPVMLRYSFFIGKIAPYLQAGIAYSLVLKHKQNVLTTSSTSSGTTTVENRYLIETFNPNESRWSYVEAFRKHAQAFFIGGGVKLPLLPKHPLMIETRFERGNGFSEIPVISTNTKQFSLLMGLAF</sequence>
<evidence type="ECO:0000313" key="3">
    <source>
        <dbReference type="EMBL" id="RNI32018.1"/>
    </source>
</evidence>
<name>A0A3M9N4T8_9BACT</name>
<comment type="caution">
    <text evidence="3">The sequence shown here is derived from an EMBL/GenBank/DDBJ whole genome shotgun (WGS) entry which is preliminary data.</text>
</comment>
<keyword evidence="4" id="KW-1185">Reference proteome</keyword>
<keyword evidence="1" id="KW-0732">Signal</keyword>
<dbReference type="EMBL" id="RJJE01000003">
    <property type="protein sequence ID" value="RNI32018.1"/>
    <property type="molecule type" value="Genomic_DNA"/>
</dbReference>
<protein>
    <submittedName>
        <fullName evidence="3">PorT family protein</fullName>
    </submittedName>
</protein>
<feature type="chain" id="PRO_5018027635" evidence="1">
    <location>
        <begin position="21"/>
        <end position="420"/>
    </location>
</feature>
<evidence type="ECO:0000259" key="2">
    <source>
        <dbReference type="Pfam" id="PF13568"/>
    </source>
</evidence>